<keyword evidence="6" id="KW-0732">Signal</keyword>
<dbReference type="PROSITE" id="PS51935">
    <property type="entry name" value="NLPC_P60"/>
    <property type="match status" value="1"/>
</dbReference>
<dbReference type="SUPFAM" id="SSF54001">
    <property type="entry name" value="Cysteine proteinases"/>
    <property type="match status" value="1"/>
</dbReference>
<feature type="signal peptide" evidence="6">
    <location>
        <begin position="1"/>
        <end position="35"/>
    </location>
</feature>
<dbReference type="GO" id="GO:0006508">
    <property type="term" value="P:proteolysis"/>
    <property type="evidence" value="ECO:0007669"/>
    <property type="project" value="UniProtKB-KW"/>
</dbReference>
<evidence type="ECO:0000256" key="5">
    <source>
        <dbReference type="SAM" id="Coils"/>
    </source>
</evidence>
<evidence type="ECO:0000256" key="1">
    <source>
        <dbReference type="ARBA" id="ARBA00007074"/>
    </source>
</evidence>
<dbReference type="InterPro" id="IPR051794">
    <property type="entry name" value="PG_Endopeptidase_C40"/>
</dbReference>
<dbReference type="PROSITE" id="PS51318">
    <property type="entry name" value="TAT"/>
    <property type="match status" value="1"/>
</dbReference>
<feature type="coiled-coil region" evidence="5">
    <location>
        <begin position="168"/>
        <end position="202"/>
    </location>
</feature>
<evidence type="ECO:0000256" key="2">
    <source>
        <dbReference type="ARBA" id="ARBA00022670"/>
    </source>
</evidence>
<reference evidence="8 9" key="1">
    <citation type="submission" date="2020-11" db="EMBL/GenBank/DDBJ databases">
        <title>Corynebacterium sp. MC1420.</title>
        <authorList>
            <person name="Zhou J."/>
        </authorList>
    </citation>
    <scope>NUCLEOTIDE SEQUENCE [LARGE SCALE GENOMIC DNA]</scope>
    <source>
        <strain evidence="8 9">MC1420</strain>
    </source>
</reference>
<comment type="similarity">
    <text evidence="1">Belongs to the peptidase C40 family.</text>
</comment>
<dbReference type="KEGG" id="cqn:G7Y29_07400"/>
<dbReference type="GO" id="GO:0008234">
    <property type="term" value="F:cysteine-type peptidase activity"/>
    <property type="evidence" value="ECO:0007669"/>
    <property type="project" value="UniProtKB-KW"/>
</dbReference>
<accession>A0A7T0KKY6</accession>
<dbReference type="InterPro" id="IPR000064">
    <property type="entry name" value="NLP_P60_dom"/>
</dbReference>
<evidence type="ECO:0000313" key="9">
    <source>
        <dbReference type="Proteomes" id="UP000594586"/>
    </source>
</evidence>
<name>A0A7T0KKY6_9CORY</name>
<keyword evidence="9" id="KW-1185">Reference proteome</keyword>
<keyword evidence="3" id="KW-0378">Hydrolase</keyword>
<keyword evidence="5" id="KW-0175">Coiled coil</keyword>
<evidence type="ECO:0000256" key="6">
    <source>
        <dbReference type="SAM" id="SignalP"/>
    </source>
</evidence>
<dbReference type="Gene3D" id="3.90.1720.10">
    <property type="entry name" value="endopeptidase domain like (from Nostoc punctiforme)"/>
    <property type="match status" value="1"/>
</dbReference>
<feature type="domain" description="NlpC/P60" evidence="7">
    <location>
        <begin position="229"/>
        <end position="343"/>
    </location>
</feature>
<dbReference type="InterPro" id="IPR006311">
    <property type="entry name" value="TAT_signal"/>
</dbReference>
<evidence type="ECO:0000259" key="7">
    <source>
        <dbReference type="PROSITE" id="PS51935"/>
    </source>
</evidence>
<protein>
    <submittedName>
        <fullName evidence="8">C40 family peptidase</fullName>
    </submittedName>
</protein>
<proteinExistence type="inferred from homology"/>
<gene>
    <name evidence="8" type="ORF">G7Y29_07400</name>
</gene>
<dbReference type="AlphaFoldDB" id="A0A7T0KKY6"/>
<sequence>MGKHSPPPRRRAARASLALATAGAVVATTFTPAHAEDVEALIEELSAVSDEATAKMEEIKELEVHIEDAQRALDESTLAVSEAQAKADEARSARKAQQVGVNDVAASTYRTLQVDSVVNTLGSDTPQEVIDKTSYLGSIARSRQNQLEDLRTSTQDVIEAARAADVAKAEAQYTRGKLQAQREQLEAEREDIEKRIQEVESRVDALSPEARIAWMNQANPISSDRLDPNVFGAGITGAALAQLGKPYGWGAAGPDSFDCSGLMVWAYAQNGKSIPRTSQAQLAGGTPVPVSDLQPGDIIGYYPGVTHVGMYIGNGQVVHASDYGIPVQVVPLNSMPVQGAVRY</sequence>
<dbReference type="RefSeq" id="WP_165002656.1">
    <property type="nucleotide sequence ID" value="NZ_CP064955.1"/>
</dbReference>
<dbReference type="PANTHER" id="PTHR47359">
    <property type="entry name" value="PEPTIDOGLYCAN DL-ENDOPEPTIDASE CWLO"/>
    <property type="match status" value="1"/>
</dbReference>
<dbReference type="PANTHER" id="PTHR47359:SF3">
    <property type="entry name" value="NLP_P60 DOMAIN-CONTAINING PROTEIN-RELATED"/>
    <property type="match status" value="1"/>
</dbReference>
<keyword evidence="4" id="KW-0788">Thiol protease</keyword>
<evidence type="ECO:0000256" key="4">
    <source>
        <dbReference type="ARBA" id="ARBA00022807"/>
    </source>
</evidence>
<dbReference type="InterPro" id="IPR038765">
    <property type="entry name" value="Papain-like_cys_pep_sf"/>
</dbReference>
<dbReference type="EMBL" id="CP064955">
    <property type="protein sequence ID" value="QPK82701.1"/>
    <property type="molecule type" value="Genomic_DNA"/>
</dbReference>
<evidence type="ECO:0000313" key="8">
    <source>
        <dbReference type="EMBL" id="QPK82701.1"/>
    </source>
</evidence>
<feature type="chain" id="PRO_5032489313" evidence="6">
    <location>
        <begin position="36"/>
        <end position="343"/>
    </location>
</feature>
<keyword evidence="2" id="KW-0645">Protease</keyword>
<evidence type="ECO:0000256" key="3">
    <source>
        <dbReference type="ARBA" id="ARBA00022801"/>
    </source>
</evidence>
<feature type="coiled-coil region" evidence="5">
    <location>
        <begin position="35"/>
        <end position="93"/>
    </location>
</feature>
<dbReference type="Pfam" id="PF00877">
    <property type="entry name" value="NLPC_P60"/>
    <property type="match status" value="1"/>
</dbReference>
<dbReference type="Proteomes" id="UP000594586">
    <property type="component" value="Chromosome"/>
</dbReference>
<organism evidence="8 9">
    <name type="scientific">Corynebacterium qintianiae</name>
    <dbReference type="NCBI Taxonomy" id="2709392"/>
    <lineage>
        <taxon>Bacteria</taxon>
        <taxon>Bacillati</taxon>
        <taxon>Actinomycetota</taxon>
        <taxon>Actinomycetes</taxon>
        <taxon>Mycobacteriales</taxon>
        <taxon>Corynebacteriaceae</taxon>
        <taxon>Corynebacterium</taxon>
    </lineage>
</organism>